<dbReference type="InterPro" id="IPR048739">
    <property type="entry name" value="CEP104_N"/>
</dbReference>
<dbReference type="PANTHER" id="PTHR13371:SF0">
    <property type="entry name" value="CENTROSOMAL PROTEIN OF 104 KDA"/>
    <property type="match status" value="1"/>
</dbReference>
<feature type="region of interest" description="Disordered" evidence="1">
    <location>
        <begin position="19"/>
        <end position="61"/>
    </location>
</feature>
<dbReference type="Pfam" id="PF21038">
    <property type="entry name" value="CEP104_N"/>
    <property type="match status" value="1"/>
</dbReference>
<feature type="compositionally biased region" description="Polar residues" evidence="1">
    <location>
        <begin position="24"/>
        <end position="39"/>
    </location>
</feature>
<gene>
    <name evidence="3" type="ORF">J3Q64DRAFT_1703216</name>
</gene>
<proteinExistence type="predicted"/>
<feature type="region of interest" description="Disordered" evidence="1">
    <location>
        <begin position="107"/>
        <end position="127"/>
    </location>
</feature>
<dbReference type="PANTHER" id="PTHR13371">
    <property type="entry name" value="GLYCINE-, GLUTAMATE-, THIENYLCYCLOHEXYLPIPERIDINE-BINDING PROTEIN"/>
    <property type="match status" value="1"/>
</dbReference>
<dbReference type="InterPro" id="IPR052607">
    <property type="entry name" value="CEP104-like"/>
</dbReference>
<feature type="compositionally biased region" description="Basic and acidic residues" evidence="1">
    <location>
        <begin position="107"/>
        <end position="122"/>
    </location>
</feature>
<evidence type="ECO:0000313" key="3">
    <source>
        <dbReference type="EMBL" id="KAL0076990.1"/>
    </source>
</evidence>
<keyword evidence="4" id="KW-1185">Reference proteome</keyword>
<reference evidence="3 4" key="1">
    <citation type="submission" date="2024-04" db="EMBL/GenBank/DDBJ databases">
        <title>Symmetric and asymmetric DNA N6-adenine methylation regulates different biological responses in Mucorales.</title>
        <authorList>
            <consortium name="Lawrence Berkeley National Laboratory"/>
            <person name="Lax C."/>
            <person name="Mondo S.J."/>
            <person name="Osorio-Concepcion M."/>
            <person name="Muszewska A."/>
            <person name="Corrochano-Luque M."/>
            <person name="Gutierrez G."/>
            <person name="Riley R."/>
            <person name="Lipzen A."/>
            <person name="Guo J."/>
            <person name="Hundley H."/>
            <person name="Amirebrahimi M."/>
            <person name="Ng V."/>
            <person name="Lorenzo-Gutierrez D."/>
            <person name="Binder U."/>
            <person name="Yang J."/>
            <person name="Song Y."/>
            <person name="Canovas D."/>
            <person name="Navarro E."/>
            <person name="Freitag M."/>
            <person name="Gabaldon T."/>
            <person name="Grigoriev I.V."/>
            <person name="Corrochano L.M."/>
            <person name="Nicolas F.E."/>
            <person name="Garre V."/>
        </authorList>
    </citation>
    <scope>NUCLEOTIDE SEQUENCE [LARGE SCALE GENOMIC DNA]</scope>
    <source>
        <strain evidence="3 4">L51</strain>
    </source>
</reference>
<accession>A0ABR3AMC0</accession>
<dbReference type="EMBL" id="JBCLYO010000029">
    <property type="protein sequence ID" value="KAL0076990.1"/>
    <property type="molecule type" value="Genomic_DNA"/>
</dbReference>
<evidence type="ECO:0000256" key="1">
    <source>
        <dbReference type="SAM" id="MobiDB-lite"/>
    </source>
</evidence>
<organism evidence="3 4">
    <name type="scientific">Phycomyces blakesleeanus</name>
    <dbReference type="NCBI Taxonomy" id="4837"/>
    <lineage>
        <taxon>Eukaryota</taxon>
        <taxon>Fungi</taxon>
        <taxon>Fungi incertae sedis</taxon>
        <taxon>Mucoromycota</taxon>
        <taxon>Mucoromycotina</taxon>
        <taxon>Mucoromycetes</taxon>
        <taxon>Mucorales</taxon>
        <taxon>Phycomycetaceae</taxon>
        <taxon>Phycomyces</taxon>
    </lineage>
</organism>
<feature type="domain" description="Centrosomal protein CEP104 N-terminal" evidence="2">
    <location>
        <begin position="55"/>
        <end position="106"/>
    </location>
</feature>
<comment type="caution">
    <text evidence="3">The sequence shown here is derived from an EMBL/GenBank/DDBJ whole genome shotgun (WGS) entry which is preliminary data.</text>
</comment>
<protein>
    <recommendedName>
        <fullName evidence="2">Centrosomal protein CEP104 N-terminal domain-containing protein</fullName>
    </recommendedName>
</protein>
<sequence>MTIVPLPYEIAHCSSWDDEYSPQELVSSSPGNRQLNQASRSDDEDDQPANNKIKGWQTPKCPNYPQDLIIHLLCGPAHISKVQVLSHHYKIATKIDVYVGVLKDSSEPLEEHLPESPPHTDSDTTEGDMLIEFTRLG</sequence>
<evidence type="ECO:0000259" key="2">
    <source>
        <dbReference type="Pfam" id="PF21038"/>
    </source>
</evidence>
<dbReference type="Proteomes" id="UP001448207">
    <property type="component" value="Unassembled WGS sequence"/>
</dbReference>
<evidence type="ECO:0000313" key="4">
    <source>
        <dbReference type="Proteomes" id="UP001448207"/>
    </source>
</evidence>
<name>A0ABR3AMC0_PHYBL</name>